<dbReference type="EMBL" id="MHKV01000011">
    <property type="protein sequence ID" value="OGY97419.1"/>
    <property type="molecule type" value="Genomic_DNA"/>
</dbReference>
<accession>A0A1G2C9G6</accession>
<dbReference type="HAMAP" id="MF_00385">
    <property type="entry name" value="Ribosomal_bS16"/>
    <property type="match status" value="1"/>
</dbReference>
<sequence length="101" mass="10990">MLAIKLKRIGKRKQAAFRVIVAEKKSKVHGRYVDDLGSYSPHTKVLSVNKDRAVFWIGRGAQPTATVHNLLVKNGVISGAKIPVHKRIPARNNAEAGTPAA</sequence>
<comment type="caution">
    <text evidence="4">The sequence shown here is derived from an EMBL/GenBank/DDBJ whole genome shotgun (WGS) entry which is preliminary data.</text>
</comment>
<dbReference type="GO" id="GO:0003735">
    <property type="term" value="F:structural constituent of ribosome"/>
    <property type="evidence" value="ECO:0007669"/>
    <property type="project" value="InterPro"/>
</dbReference>
<reference evidence="4 5" key="1">
    <citation type="journal article" date="2016" name="Nat. Commun.">
        <title>Thousands of microbial genomes shed light on interconnected biogeochemical processes in an aquifer system.</title>
        <authorList>
            <person name="Anantharaman K."/>
            <person name="Brown C.T."/>
            <person name="Hug L.A."/>
            <person name="Sharon I."/>
            <person name="Castelle C.J."/>
            <person name="Probst A.J."/>
            <person name="Thomas B.C."/>
            <person name="Singh A."/>
            <person name="Wilkins M.J."/>
            <person name="Karaoz U."/>
            <person name="Brodie E.L."/>
            <person name="Williams K.H."/>
            <person name="Hubbard S.S."/>
            <person name="Banfield J.F."/>
        </authorList>
    </citation>
    <scope>NUCLEOTIDE SEQUENCE [LARGE SCALE GENOMIC DNA]</scope>
</reference>
<dbReference type="InterPro" id="IPR000307">
    <property type="entry name" value="Ribosomal_bS16"/>
</dbReference>
<proteinExistence type="inferred from homology"/>
<name>A0A1G2C9G6_9BACT</name>
<evidence type="ECO:0000256" key="2">
    <source>
        <dbReference type="ARBA" id="ARBA00023274"/>
    </source>
</evidence>
<dbReference type="Proteomes" id="UP000176349">
    <property type="component" value="Unassembled WGS sequence"/>
</dbReference>
<protein>
    <recommendedName>
        <fullName evidence="3">Small ribosomal subunit protein bS16</fullName>
    </recommendedName>
</protein>
<organism evidence="4 5">
    <name type="scientific">Candidatus Liptonbacteria bacterium GWC1_60_9</name>
    <dbReference type="NCBI Taxonomy" id="1798645"/>
    <lineage>
        <taxon>Bacteria</taxon>
        <taxon>Candidatus Liptoniibacteriota</taxon>
    </lineage>
</organism>
<dbReference type="InterPro" id="IPR020592">
    <property type="entry name" value="Ribosomal_bS16_CS"/>
</dbReference>
<dbReference type="AlphaFoldDB" id="A0A1G2C9G6"/>
<dbReference type="PANTHER" id="PTHR12919:SF20">
    <property type="entry name" value="SMALL RIBOSOMAL SUBUNIT PROTEIN BS16M"/>
    <property type="match status" value="1"/>
</dbReference>
<dbReference type="PANTHER" id="PTHR12919">
    <property type="entry name" value="30S RIBOSOMAL PROTEIN S16"/>
    <property type="match status" value="1"/>
</dbReference>
<dbReference type="PROSITE" id="PS00732">
    <property type="entry name" value="RIBOSOMAL_S16"/>
    <property type="match status" value="1"/>
</dbReference>
<dbReference type="GO" id="GO:0006412">
    <property type="term" value="P:translation"/>
    <property type="evidence" value="ECO:0007669"/>
    <property type="project" value="UniProtKB-UniRule"/>
</dbReference>
<gene>
    <name evidence="3" type="primary">rpsP</name>
    <name evidence="4" type="ORF">A2128_00080</name>
</gene>
<dbReference type="Pfam" id="PF00886">
    <property type="entry name" value="Ribosomal_S16"/>
    <property type="match status" value="1"/>
</dbReference>
<dbReference type="GO" id="GO:0015935">
    <property type="term" value="C:small ribosomal subunit"/>
    <property type="evidence" value="ECO:0007669"/>
    <property type="project" value="TreeGrafter"/>
</dbReference>
<dbReference type="Gene3D" id="3.30.1320.10">
    <property type="match status" value="1"/>
</dbReference>
<dbReference type="NCBIfam" id="TIGR00002">
    <property type="entry name" value="S16"/>
    <property type="match status" value="1"/>
</dbReference>
<comment type="similarity">
    <text evidence="3">Belongs to the bacterial ribosomal protein bS16 family.</text>
</comment>
<evidence type="ECO:0000256" key="1">
    <source>
        <dbReference type="ARBA" id="ARBA00022980"/>
    </source>
</evidence>
<dbReference type="GO" id="GO:0005737">
    <property type="term" value="C:cytoplasm"/>
    <property type="evidence" value="ECO:0007669"/>
    <property type="project" value="UniProtKB-ARBA"/>
</dbReference>
<evidence type="ECO:0000313" key="5">
    <source>
        <dbReference type="Proteomes" id="UP000176349"/>
    </source>
</evidence>
<dbReference type="SUPFAM" id="SSF54565">
    <property type="entry name" value="Ribosomal protein S16"/>
    <property type="match status" value="1"/>
</dbReference>
<keyword evidence="2 3" id="KW-0687">Ribonucleoprotein</keyword>
<evidence type="ECO:0000256" key="3">
    <source>
        <dbReference type="HAMAP-Rule" id="MF_00385"/>
    </source>
</evidence>
<evidence type="ECO:0000313" key="4">
    <source>
        <dbReference type="EMBL" id="OGY97419.1"/>
    </source>
</evidence>
<keyword evidence="1 3" id="KW-0689">Ribosomal protein</keyword>
<dbReference type="InterPro" id="IPR023803">
    <property type="entry name" value="Ribosomal_bS16_dom_sf"/>
</dbReference>